<dbReference type="EMBL" id="JADLRE010000003">
    <property type="protein sequence ID" value="MBF6224393.1"/>
    <property type="molecule type" value="Genomic_DNA"/>
</dbReference>
<dbReference type="Proteomes" id="UP000807309">
    <property type="component" value="Unassembled WGS sequence"/>
</dbReference>
<reference evidence="1 2" key="1">
    <citation type="submission" date="2020-10" db="EMBL/GenBank/DDBJ databases">
        <title>Identification of Nocardia species via Next-generation sequencing and recognition of intraspecies genetic diversity.</title>
        <authorList>
            <person name="Li P."/>
            <person name="Li P."/>
            <person name="Lu B."/>
        </authorList>
    </citation>
    <scope>NUCLEOTIDE SEQUENCE [LARGE SCALE GENOMIC DNA]</scope>
    <source>
        <strain evidence="1 2">N-11</strain>
    </source>
</reference>
<organism evidence="1 2">
    <name type="scientific">Nocardia abscessus</name>
    <dbReference type="NCBI Taxonomy" id="120957"/>
    <lineage>
        <taxon>Bacteria</taxon>
        <taxon>Bacillati</taxon>
        <taxon>Actinomycetota</taxon>
        <taxon>Actinomycetes</taxon>
        <taxon>Mycobacteriales</taxon>
        <taxon>Nocardiaceae</taxon>
        <taxon>Nocardia</taxon>
    </lineage>
</organism>
<proteinExistence type="predicted"/>
<gene>
    <name evidence="1" type="ORF">IU470_04600</name>
</gene>
<name>A0ABS0C1Y7_9NOCA</name>
<accession>A0ABS0C1Y7</accession>
<keyword evidence="2" id="KW-1185">Reference proteome</keyword>
<dbReference type="RefSeq" id="WP_195031773.1">
    <property type="nucleotide sequence ID" value="NZ_JADLRE010000003.1"/>
</dbReference>
<evidence type="ECO:0000313" key="2">
    <source>
        <dbReference type="Proteomes" id="UP000807309"/>
    </source>
</evidence>
<evidence type="ECO:0000313" key="1">
    <source>
        <dbReference type="EMBL" id="MBF6224393.1"/>
    </source>
</evidence>
<protein>
    <submittedName>
        <fullName evidence="1">Uncharacterized protein</fullName>
    </submittedName>
</protein>
<comment type="caution">
    <text evidence="1">The sequence shown here is derived from an EMBL/GenBank/DDBJ whole genome shotgun (WGS) entry which is preliminary data.</text>
</comment>
<sequence>MSINPYGLFGLVAAIDSRNIQAHLTDTVVDCTVCATVFSPRTCPAGRVAEITHAIQRPVTAIEIVDQLGAGSVEAW</sequence>